<evidence type="ECO:0000256" key="3">
    <source>
        <dbReference type="ARBA" id="ARBA00001946"/>
    </source>
</evidence>
<dbReference type="GO" id="GO:0009062">
    <property type="term" value="P:fatty acid catabolic process"/>
    <property type="evidence" value="ECO:0007669"/>
    <property type="project" value="InterPro"/>
</dbReference>
<evidence type="ECO:0000256" key="31">
    <source>
        <dbReference type="ARBA" id="ARBA00068134"/>
    </source>
</evidence>
<evidence type="ECO:0000259" key="35">
    <source>
        <dbReference type="SMART" id="SM00562"/>
    </source>
</evidence>
<dbReference type="SUPFAM" id="SSF54919">
    <property type="entry name" value="Nucleoside diphosphate kinase, NDK"/>
    <property type="match status" value="1"/>
</dbReference>
<evidence type="ECO:0000256" key="33">
    <source>
        <dbReference type="PROSITE-ProRule" id="PRU00706"/>
    </source>
</evidence>
<evidence type="ECO:0000256" key="16">
    <source>
        <dbReference type="ARBA" id="ARBA00023002"/>
    </source>
</evidence>
<dbReference type="GO" id="GO:0004550">
    <property type="term" value="F:nucleoside diphosphate kinase activity"/>
    <property type="evidence" value="ECO:0007669"/>
    <property type="project" value="UniProtKB-EC"/>
</dbReference>
<keyword evidence="9" id="KW-0479">Metal-binding</keyword>
<dbReference type="GO" id="GO:0006183">
    <property type="term" value="P:GTP biosynthetic process"/>
    <property type="evidence" value="ECO:0007669"/>
    <property type="project" value="InterPro"/>
</dbReference>
<keyword evidence="13" id="KW-0067">ATP-binding</keyword>
<keyword evidence="12" id="KW-0276">Fatty acid metabolism</keyword>
<dbReference type="GO" id="GO:0006228">
    <property type="term" value="P:UTP biosynthetic process"/>
    <property type="evidence" value="ECO:0007669"/>
    <property type="project" value="InterPro"/>
</dbReference>
<dbReference type="GO" id="GO:0008670">
    <property type="term" value="F:2,4-dienoyl-CoA reductase (NADPH) activity"/>
    <property type="evidence" value="ECO:0007669"/>
    <property type="project" value="InterPro"/>
</dbReference>
<comment type="subunit">
    <text evidence="30">Homohexamer. Interacts with OPA1. Interacts with CAPN8.</text>
</comment>
<evidence type="ECO:0000256" key="23">
    <source>
        <dbReference type="ARBA" id="ARBA00026221"/>
    </source>
</evidence>
<dbReference type="EC" id="1.3.1.124" evidence="22"/>
<dbReference type="InterPro" id="IPR001564">
    <property type="entry name" value="Nucleoside_diP_kinase"/>
</dbReference>
<comment type="cofactor">
    <cofactor evidence="3">
        <name>Mg(2+)</name>
        <dbReference type="ChEBI" id="CHEBI:18420"/>
    </cofactor>
</comment>
<comment type="similarity">
    <text evidence="6 33 34">Belongs to the NDK family.</text>
</comment>
<comment type="similarity">
    <text evidence="20">Belongs to the short-chain dehydrogenases/reductases (SDR) family. 2,4-dienoyl-CoA reductase subfamily.</text>
</comment>
<keyword evidence="18" id="KW-0443">Lipid metabolism</keyword>
<keyword evidence="8" id="KW-0808">Transferase</keyword>
<dbReference type="CDD" id="cd05369">
    <property type="entry name" value="TER_DECR_SDR_a"/>
    <property type="match status" value="1"/>
</dbReference>
<comment type="catalytic activity">
    <reaction evidence="26">
        <text>a (2E,4Z)-dienoyl-CoA + NADPH + H(+) = a 4,5-saturated-(3E)-enoyl-CoA + NADP(+)</text>
        <dbReference type="Rhea" id="RHEA:61892"/>
        <dbReference type="ChEBI" id="CHEBI:15378"/>
        <dbReference type="ChEBI" id="CHEBI:57783"/>
        <dbReference type="ChEBI" id="CHEBI:58349"/>
        <dbReference type="ChEBI" id="CHEBI:85099"/>
        <dbReference type="ChEBI" id="CHEBI:85493"/>
        <dbReference type="EC" id="1.3.1.124"/>
    </reaction>
</comment>
<evidence type="ECO:0000256" key="13">
    <source>
        <dbReference type="ARBA" id="ARBA00022840"/>
    </source>
</evidence>
<evidence type="ECO:0000256" key="1">
    <source>
        <dbReference type="ARBA" id="ARBA00000082"/>
    </source>
</evidence>
<keyword evidence="19" id="KW-0576">Peroxisome</keyword>
<evidence type="ECO:0000256" key="10">
    <source>
        <dbReference type="ARBA" id="ARBA00022741"/>
    </source>
</evidence>
<evidence type="ECO:0000256" key="7">
    <source>
        <dbReference type="ARBA" id="ARBA00012966"/>
    </source>
</evidence>
<gene>
    <name evidence="37" type="ORF">MDA_GLEAN10007602</name>
</gene>
<evidence type="ECO:0000313" key="37">
    <source>
        <dbReference type="EMBL" id="ELK28414.1"/>
    </source>
</evidence>
<evidence type="ECO:0000256" key="14">
    <source>
        <dbReference type="ARBA" id="ARBA00022842"/>
    </source>
</evidence>
<dbReference type="AlphaFoldDB" id="L5LPM9"/>
<proteinExistence type="inferred from homology"/>
<evidence type="ECO:0000256" key="17">
    <source>
        <dbReference type="ARBA" id="ARBA00023080"/>
    </source>
</evidence>
<keyword evidence="10" id="KW-0547">Nucleotide-binding</keyword>
<dbReference type="GO" id="GO:0005778">
    <property type="term" value="C:peroxisomal membrane"/>
    <property type="evidence" value="ECO:0007669"/>
    <property type="project" value="UniProtKB-ARBA"/>
</dbReference>
<comment type="catalytic activity">
    <reaction evidence="1">
        <text>a 2'-deoxyribonucleoside 5'-diphosphate + ATP = a 2'-deoxyribonucleoside 5'-triphosphate + ADP</text>
        <dbReference type="Rhea" id="RHEA:44640"/>
        <dbReference type="ChEBI" id="CHEBI:30616"/>
        <dbReference type="ChEBI" id="CHEBI:61560"/>
        <dbReference type="ChEBI" id="CHEBI:73316"/>
        <dbReference type="ChEBI" id="CHEBI:456216"/>
        <dbReference type="EC" id="2.7.4.6"/>
    </reaction>
</comment>
<keyword evidence="14" id="KW-0460">Magnesium</keyword>
<reference evidence="38" key="1">
    <citation type="journal article" date="2013" name="Science">
        <title>Comparative analysis of bat genomes provides insight into the evolution of flight and immunity.</title>
        <authorList>
            <person name="Zhang G."/>
            <person name="Cowled C."/>
            <person name="Shi Z."/>
            <person name="Huang Z."/>
            <person name="Bishop-Lilly K.A."/>
            <person name="Fang X."/>
            <person name="Wynne J.W."/>
            <person name="Xiong Z."/>
            <person name="Baker M.L."/>
            <person name="Zhao W."/>
            <person name="Tachedjian M."/>
            <person name="Zhu Y."/>
            <person name="Zhou P."/>
            <person name="Jiang X."/>
            <person name="Ng J."/>
            <person name="Yang L."/>
            <person name="Wu L."/>
            <person name="Xiao J."/>
            <person name="Feng Y."/>
            <person name="Chen Y."/>
            <person name="Sun X."/>
            <person name="Zhang Y."/>
            <person name="Marsh G.A."/>
            <person name="Crameri G."/>
            <person name="Broder C.C."/>
            <person name="Frey K.G."/>
            <person name="Wang L.F."/>
            <person name="Wang J."/>
        </authorList>
    </citation>
    <scope>NUCLEOTIDE SEQUENCE [LARGE SCALE GENOMIC DNA]</scope>
</reference>
<dbReference type="InterPro" id="IPR036291">
    <property type="entry name" value="NAD(P)-bd_dom_sf"/>
</dbReference>
<dbReference type="GO" id="GO:0005759">
    <property type="term" value="C:mitochondrial matrix"/>
    <property type="evidence" value="ECO:0007669"/>
    <property type="project" value="UniProtKB-SubCell"/>
</dbReference>
<evidence type="ECO:0000256" key="24">
    <source>
        <dbReference type="ARBA" id="ARBA00030890"/>
    </source>
</evidence>
<evidence type="ECO:0000256" key="26">
    <source>
        <dbReference type="ARBA" id="ARBA00048340"/>
    </source>
</evidence>
<dbReference type="Pfam" id="PF13561">
    <property type="entry name" value="adh_short_C2"/>
    <property type="match status" value="1"/>
</dbReference>
<keyword evidence="11" id="KW-0418">Kinase</keyword>
<dbReference type="SUPFAM" id="SSF51735">
    <property type="entry name" value="NAD(P)-binding Rossmann-fold domains"/>
    <property type="match status" value="1"/>
</dbReference>
<comment type="caution">
    <text evidence="33">Lacks conserved residue(s) required for the propagation of feature annotation.</text>
</comment>
<dbReference type="InterPro" id="IPR002347">
    <property type="entry name" value="SDR_fam"/>
</dbReference>
<evidence type="ECO:0000256" key="20">
    <source>
        <dbReference type="ARBA" id="ARBA00025787"/>
    </source>
</evidence>
<evidence type="ECO:0000256" key="30">
    <source>
        <dbReference type="ARBA" id="ARBA00062505"/>
    </source>
</evidence>
<dbReference type="eggNOG" id="KOG0725">
    <property type="taxonomic scope" value="Eukaryota"/>
</dbReference>
<evidence type="ECO:0000256" key="15">
    <source>
        <dbReference type="ARBA" id="ARBA00022857"/>
    </source>
</evidence>
<comment type="subcellular location">
    <subcellularLocation>
        <location evidence="29">Mitochondrion intermembrane space</location>
        <topology evidence="29">Peripheral membrane protein</topology>
    </subcellularLocation>
    <subcellularLocation>
        <location evidence="5">Mitochondrion matrix</location>
    </subcellularLocation>
    <subcellularLocation>
        <location evidence="4">Peroxisome</location>
    </subcellularLocation>
</comment>
<dbReference type="InterPro" id="IPR034907">
    <property type="entry name" value="NDK-like_dom"/>
</dbReference>
<evidence type="ECO:0000256" key="12">
    <source>
        <dbReference type="ARBA" id="ARBA00022832"/>
    </source>
</evidence>
<dbReference type="FunFam" id="3.40.50.720:FF:000477">
    <property type="entry name" value="Peroxisomal 2,4-dienoyl-CoA reductase"/>
    <property type="match status" value="1"/>
</dbReference>
<dbReference type="Proteomes" id="UP000010556">
    <property type="component" value="Unassembled WGS sequence"/>
</dbReference>
<comment type="function">
    <text evidence="28">Auxiliary enzyme of beta-oxidation. Participates in the degradation of unsaturated fatty enoyl-CoA esters having double bonds in both even- and odd-numbered positions in peroxisome. Catalyzes the NADP-dependent reduction of 2,4-dienoyl-CoA to yield trans-3-enoyl-CoA. Has activity towards short and medium chain 2,4-dienoyl-CoAs, but also towards 2,4,7,10,13,16,19-docosaheptaenoyl-CoA, suggesting that it does not constitute a rate limiting step in the peroxisomal degradation of docosahexaenoic acid.</text>
</comment>
<accession>L5LPM9</accession>
<evidence type="ECO:0000256" key="8">
    <source>
        <dbReference type="ARBA" id="ARBA00022679"/>
    </source>
</evidence>
<protein>
    <recommendedName>
        <fullName evidence="31">Nucleoside diphosphate kinase, mitochondrial</fullName>
        <ecNumber evidence="22">1.3.1.124</ecNumber>
        <ecNumber evidence="7">2.7.4.6</ecNumber>
    </recommendedName>
    <alternativeName>
        <fullName evidence="24">2,4-dienoyl-CoA reductase 2</fullName>
    </alternativeName>
    <alternativeName>
        <fullName evidence="32">Nucleoside diphosphate kinase D</fullName>
    </alternativeName>
    <alternativeName>
        <fullName evidence="23">Peroxisomal 2,4-dienoyl-CoA reductase [(3E)-enoyl-CoA-producing]</fullName>
    </alternativeName>
</protein>
<sequence length="479" mass="51463">MLGDSWLRAPHLSPSRAALAEADTVAQRTSGSRQGYTGGPSWTLERTLVAVKPDGVQRRLVGDVIRRFERRGFKLVGMKMIQAPESILAEHYHDLQRKPFYPALISYMSSGPVVAMVWEGPNVVCTSRAMIGHTDSAEAAPGTIRGDFSFHISRYGGPGTLSHKRIVLLAGALIRSSPCCPRCRGSVPSAMAQPPPDVSEDDCLPEYRHLFCPDLLRDKVAFITGGGSGIGFRIAEIFMRHGCHTVIASRSFPRVSMAARKLAAATGQRCLPVSMDVRDPPAIVAAVDQTLKEFGKIDILINCAAGNFLCPASSLSFNAFKTVMDIDTLGTFNVSHVLYKKFFRDHGGVIVNITATLGTRGQVLQVHAGSAKAAVDAMTRHLAVEWGPQNIRVNSLAPGPISGTEGIRRLGGPRADKVLASPLQRLGNKTEIAHSVLYLASPLASYVTGALLVVDGGAWLTLPNDMKLLADFASFSAKL</sequence>
<evidence type="ECO:0000256" key="21">
    <source>
        <dbReference type="ARBA" id="ARBA00025939"/>
    </source>
</evidence>
<evidence type="ECO:0000256" key="2">
    <source>
        <dbReference type="ARBA" id="ARBA00000937"/>
    </source>
</evidence>
<dbReference type="PANTHER" id="PTHR43296:SF2">
    <property type="entry name" value="PEROXISOMAL 2,4-DIENOYL-COA REDUCTASE [(3E)-ENOYL-COA-PRODUCING]"/>
    <property type="match status" value="1"/>
</dbReference>
<dbReference type="InterPro" id="IPR036850">
    <property type="entry name" value="NDK-like_dom_sf"/>
</dbReference>
<dbReference type="PRINTS" id="PR01243">
    <property type="entry name" value="NUCDPKINASE"/>
</dbReference>
<dbReference type="EC" id="2.7.4.6" evidence="7"/>
<evidence type="ECO:0000256" key="34">
    <source>
        <dbReference type="RuleBase" id="RU004011"/>
    </source>
</evidence>
<keyword evidence="38" id="KW-1185">Reference proteome</keyword>
<evidence type="ECO:0000256" key="28">
    <source>
        <dbReference type="ARBA" id="ARBA00053428"/>
    </source>
</evidence>
<evidence type="ECO:0000256" key="25">
    <source>
        <dbReference type="ARBA" id="ARBA00048009"/>
    </source>
</evidence>
<dbReference type="GO" id="GO:0046872">
    <property type="term" value="F:metal ion binding"/>
    <property type="evidence" value="ECO:0007669"/>
    <property type="project" value="UniProtKB-KW"/>
</dbReference>
<keyword evidence="17" id="KW-0546">Nucleotide metabolism</keyword>
<comment type="catalytic activity">
    <reaction evidence="2">
        <text>a ribonucleoside 5'-diphosphate + ATP = a ribonucleoside 5'-triphosphate + ADP</text>
        <dbReference type="Rhea" id="RHEA:18113"/>
        <dbReference type="ChEBI" id="CHEBI:30616"/>
        <dbReference type="ChEBI" id="CHEBI:57930"/>
        <dbReference type="ChEBI" id="CHEBI:61557"/>
        <dbReference type="ChEBI" id="CHEBI:456216"/>
        <dbReference type="EC" id="2.7.4.6"/>
    </reaction>
</comment>
<dbReference type="SMART" id="SM00822">
    <property type="entry name" value="PKS_KR"/>
    <property type="match status" value="1"/>
</dbReference>
<dbReference type="SMART" id="SM00562">
    <property type="entry name" value="NDK"/>
    <property type="match status" value="1"/>
</dbReference>
<evidence type="ECO:0000256" key="19">
    <source>
        <dbReference type="ARBA" id="ARBA00023140"/>
    </source>
</evidence>
<dbReference type="GO" id="GO:0005524">
    <property type="term" value="F:ATP binding"/>
    <property type="evidence" value="ECO:0007669"/>
    <property type="project" value="UniProtKB-KW"/>
</dbReference>
<evidence type="ECO:0000313" key="38">
    <source>
        <dbReference type="Proteomes" id="UP000010556"/>
    </source>
</evidence>
<feature type="domain" description="Nucleoside diphosphate kinase-like" evidence="35">
    <location>
        <begin position="44"/>
        <end position="218"/>
    </location>
</feature>
<dbReference type="Pfam" id="PF00334">
    <property type="entry name" value="NDK"/>
    <property type="match status" value="1"/>
</dbReference>
<dbReference type="FunFam" id="3.30.70.141:FF:000017">
    <property type="entry name" value="Nucleoside diphosphate kinase"/>
    <property type="match status" value="1"/>
</dbReference>
<dbReference type="Gene3D" id="3.40.50.720">
    <property type="entry name" value="NAD(P)-binding Rossmann-like Domain"/>
    <property type="match status" value="1"/>
</dbReference>
<evidence type="ECO:0000256" key="32">
    <source>
        <dbReference type="ARBA" id="ARBA00078880"/>
    </source>
</evidence>
<feature type="domain" description="Ketoreductase" evidence="36">
    <location>
        <begin position="219"/>
        <end position="416"/>
    </location>
</feature>
<keyword evidence="15" id="KW-0521">NADP</keyword>
<evidence type="ECO:0000256" key="9">
    <source>
        <dbReference type="ARBA" id="ARBA00022723"/>
    </source>
</evidence>
<dbReference type="GO" id="GO:0005758">
    <property type="term" value="C:mitochondrial intermembrane space"/>
    <property type="evidence" value="ECO:0007669"/>
    <property type="project" value="UniProtKB-SubCell"/>
</dbReference>
<keyword evidence="16" id="KW-0560">Oxidoreductase</keyword>
<comment type="catalytic activity">
    <reaction evidence="25">
        <text>a (2E,4E)-dienoyl-CoA + NADPH + H(+) = a 4,5-saturated-(3E)-enoyl-CoA + NADP(+)</text>
        <dbReference type="Rhea" id="RHEA:45912"/>
        <dbReference type="ChEBI" id="CHEBI:15378"/>
        <dbReference type="ChEBI" id="CHEBI:57783"/>
        <dbReference type="ChEBI" id="CHEBI:58349"/>
        <dbReference type="ChEBI" id="CHEBI:85101"/>
        <dbReference type="ChEBI" id="CHEBI:85493"/>
        <dbReference type="EC" id="1.3.1.124"/>
    </reaction>
</comment>
<evidence type="ECO:0000256" key="29">
    <source>
        <dbReference type="ARBA" id="ARBA00060410"/>
    </source>
</evidence>
<evidence type="ECO:0000256" key="4">
    <source>
        <dbReference type="ARBA" id="ARBA00004275"/>
    </source>
</evidence>
<dbReference type="PROSITE" id="PS51374">
    <property type="entry name" value="NDPK_LIKE"/>
    <property type="match status" value="1"/>
</dbReference>
<dbReference type="CDD" id="cd04413">
    <property type="entry name" value="NDPk_I"/>
    <property type="match status" value="1"/>
</dbReference>
<dbReference type="InterPro" id="IPR057326">
    <property type="entry name" value="KR_dom"/>
</dbReference>
<evidence type="ECO:0000256" key="22">
    <source>
        <dbReference type="ARBA" id="ARBA00026117"/>
    </source>
</evidence>
<organism evidence="37 38">
    <name type="scientific">Myotis davidii</name>
    <name type="common">David's myotis</name>
    <dbReference type="NCBI Taxonomy" id="225400"/>
    <lineage>
        <taxon>Eukaryota</taxon>
        <taxon>Metazoa</taxon>
        <taxon>Chordata</taxon>
        <taxon>Craniata</taxon>
        <taxon>Vertebrata</taxon>
        <taxon>Euteleostomi</taxon>
        <taxon>Mammalia</taxon>
        <taxon>Eutheria</taxon>
        <taxon>Laurasiatheria</taxon>
        <taxon>Chiroptera</taxon>
        <taxon>Yangochiroptera</taxon>
        <taxon>Vespertilionidae</taxon>
        <taxon>Myotis</taxon>
    </lineage>
</organism>
<evidence type="ECO:0000256" key="18">
    <source>
        <dbReference type="ARBA" id="ARBA00023098"/>
    </source>
</evidence>
<evidence type="ECO:0000256" key="27">
    <source>
        <dbReference type="ARBA" id="ARBA00048631"/>
    </source>
</evidence>
<name>L5LPM9_MYODS</name>
<dbReference type="Gene3D" id="3.30.70.141">
    <property type="entry name" value="Nucleoside diphosphate kinase-like domain"/>
    <property type="match status" value="1"/>
</dbReference>
<evidence type="ECO:0000256" key="5">
    <source>
        <dbReference type="ARBA" id="ARBA00004305"/>
    </source>
</evidence>
<dbReference type="InterPro" id="IPR045017">
    <property type="entry name" value="DECR2-like"/>
</dbReference>
<evidence type="ECO:0000256" key="11">
    <source>
        <dbReference type="ARBA" id="ARBA00022777"/>
    </source>
</evidence>
<dbReference type="GO" id="GO:0006241">
    <property type="term" value="P:CTP biosynthetic process"/>
    <property type="evidence" value="ECO:0007669"/>
    <property type="project" value="InterPro"/>
</dbReference>
<dbReference type="PANTHER" id="PTHR43296">
    <property type="entry name" value="PEROXISOMAL 2,4-DIENOYL-COA REDUCTASE"/>
    <property type="match status" value="1"/>
</dbReference>
<dbReference type="EMBL" id="KB109242">
    <property type="protein sequence ID" value="ELK28414.1"/>
    <property type="molecule type" value="Genomic_DNA"/>
</dbReference>
<evidence type="ECO:0000256" key="6">
    <source>
        <dbReference type="ARBA" id="ARBA00008142"/>
    </source>
</evidence>
<evidence type="ECO:0000259" key="36">
    <source>
        <dbReference type="SMART" id="SM00822"/>
    </source>
</evidence>
<comment type="subunit">
    <text evidence="21">Monomer, dimer and oligomer.</text>
</comment>
<comment type="catalytic activity">
    <reaction evidence="27">
        <text>(2E,4Z,7Z,10Z,13Z,16Z,19Z)-docosaheptaenoyl-CoA + NADPH + H(+) = (3E,7Z,10Z,13Z,16Z,19Z)-docosahexaenoyl-CoA + NADP(+)</text>
        <dbReference type="Rhea" id="RHEA:44920"/>
        <dbReference type="ChEBI" id="CHEBI:15378"/>
        <dbReference type="ChEBI" id="CHEBI:57783"/>
        <dbReference type="ChEBI" id="CHEBI:58349"/>
        <dbReference type="ChEBI" id="CHEBI:77559"/>
        <dbReference type="ChEBI" id="CHEBI:84791"/>
    </reaction>
</comment>